<dbReference type="SUPFAM" id="SSF52096">
    <property type="entry name" value="ClpP/crotonase"/>
    <property type="match status" value="1"/>
</dbReference>
<dbReference type="InterPro" id="IPR036477">
    <property type="entry name" value="Formyl_transf_N_sf"/>
</dbReference>
<dbReference type="EMBL" id="JAAOAR010000040">
    <property type="protein sequence ID" value="KAF5607580.1"/>
    <property type="molecule type" value="Genomic_DNA"/>
</dbReference>
<keyword evidence="3" id="KW-0371">Homeobox</keyword>
<feature type="domain" description="Formyl transferase C-terminal" evidence="2">
    <location>
        <begin position="274"/>
        <end position="354"/>
    </location>
</feature>
<dbReference type="InterPro" id="IPR001753">
    <property type="entry name" value="Enoyl-CoA_hydra/iso"/>
</dbReference>
<evidence type="ECO:0000256" key="1">
    <source>
        <dbReference type="SAM" id="MobiDB-lite"/>
    </source>
</evidence>
<dbReference type="CDD" id="cd08650">
    <property type="entry name" value="FMT_core_HypX_N"/>
    <property type="match status" value="1"/>
</dbReference>
<dbReference type="CDD" id="cd06558">
    <property type="entry name" value="crotonase-like"/>
    <property type="match status" value="1"/>
</dbReference>
<dbReference type="Proteomes" id="UP000544095">
    <property type="component" value="Unassembled WGS sequence"/>
</dbReference>
<organism evidence="3 4">
    <name type="scientific">Fusarium pseudoanthophilum</name>
    <dbReference type="NCBI Taxonomy" id="48495"/>
    <lineage>
        <taxon>Eukaryota</taxon>
        <taxon>Fungi</taxon>
        <taxon>Dikarya</taxon>
        <taxon>Ascomycota</taxon>
        <taxon>Pezizomycotina</taxon>
        <taxon>Sordariomycetes</taxon>
        <taxon>Hypocreomycetidae</taxon>
        <taxon>Hypocreales</taxon>
        <taxon>Nectriaceae</taxon>
        <taxon>Fusarium</taxon>
        <taxon>Fusarium fujikuroi species complex</taxon>
    </lineage>
</organism>
<sequence>MGSLKLSRGTSETSRSSDAGERRLPTTPPMKILFLCTAHNSLSQQLYLILSQKHDVTIEYALSDKAMIEAAALFRPNVIVCPFLTTRVPSEIFTKYLTLIIHPGPPGDAGPSALDWVLMGDDGNVVDSDQLLKSQSWSQNGRSHWGVTVLQAADEMDAGPVWAFEQFKIDIDAPGVTKSTLYRKEVTQAAITATATALHRIVSAANGFSDSGIAAALSRLSLLEKQDIRGISVDLVPNRSYGSLSVTLRKPFLGGPTHRRPLLKAADRNFDIQYEPARTISRKIRSADSQPGCLTKLFGGVGLYVYGGTIEAGRDARCKRGPGQIIGCRDDAVCVATCDGQGIWITHVRRVKRKVDPMLWPKVPAVSGLLDLGLINQSTLNTSVSLRPLFGWSKATYSTHQEVWVEFAASAGKRQVAFVYFEFYNGAMSTSQCSRLIEALEFVALQEALDAVVLMGGDSYFSNGIALNVIEASDDPAAESWKNINRIDDVVHMLLDVFPRKNVTTIAALRGNCAAGGVALAAACDVVIAGSEVVLNPAYRTLGLYGSEYHSLSYVGRCGPERARYILRAMLPMSASQARDMGLVDKVLPASGHFLDMRIRHNIKEMSFTTYKPGKWKSKVDVGDAGLTAARTLELGEMAKDFWSARSERYNTRRRDFVRKVKSTQTPLRFATHRRRDGDLDEEESDSFDDVAVFEERVIERILKERLSKMDSRLLSLHEELRSHDQPSSTGGEIRRPQEVVIRVMPSQNEQPSPFIITTHSPHKAFDSTNALENRT</sequence>
<evidence type="ECO:0000313" key="3">
    <source>
        <dbReference type="EMBL" id="KAF5607580.1"/>
    </source>
</evidence>
<dbReference type="InterPro" id="IPR029045">
    <property type="entry name" value="ClpP/crotonase-like_dom_sf"/>
</dbReference>
<proteinExistence type="predicted"/>
<feature type="region of interest" description="Disordered" evidence="1">
    <location>
        <begin position="1"/>
        <end position="25"/>
    </location>
</feature>
<dbReference type="Pfam" id="PF00378">
    <property type="entry name" value="ECH_1"/>
    <property type="match status" value="1"/>
</dbReference>
<dbReference type="Gene3D" id="3.90.226.10">
    <property type="entry name" value="2-enoyl-CoA Hydratase, Chain A, domain 1"/>
    <property type="match status" value="1"/>
</dbReference>
<reference evidence="3 4" key="1">
    <citation type="submission" date="2020-05" db="EMBL/GenBank/DDBJ databases">
        <title>Identification and distribution of gene clusters putatively required for synthesis of sphingolipid metabolism inhibitors in phylogenetically diverse species of the filamentous fungus Fusarium.</title>
        <authorList>
            <person name="Kim H.-S."/>
            <person name="Busman M."/>
            <person name="Brown D.W."/>
            <person name="Divon H."/>
            <person name="Uhlig S."/>
            <person name="Proctor R.H."/>
        </authorList>
    </citation>
    <scope>NUCLEOTIDE SEQUENCE [LARGE SCALE GENOMIC DNA]</scope>
    <source>
        <strain evidence="3 4">NRRL 25211</strain>
    </source>
</reference>
<keyword evidence="4" id="KW-1185">Reference proteome</keyword>
<evidence type="ECO:0000259" key="2">
    <source>
        <dbReference type="Pfam" id="PF02911"/>
    </source>
</evidence>
<dbReference type="Gene3D" id="3.40.50.12230">
    <property type="match status" value="1"/>
</dbReference>
<accession>A0A8H5V3M3</accession>
<comment type="caution">
    <text evidence="3">The sequence shown here is derived from an EMBL/GenBank/DDBJ whole genome shotgun (WGS) entry which is preliminary data.</text>
</comment>
<gene>
    <name evidence="3" type="ORF">FPANT_833</name>
</gene>
<feature type="compositionally biased region" description="Polar residues" evidence="1">
    <location>
        <begin position="8"/>
        <end position="17"/>
    </location>
</feature>
<dbReference type="AlphaFoldDB" id="A0A8H5V3M3"/>
<dbReference type="PANTHER" id="PTHR43388:SF1">
    <property type="entry name" value="HYDROGENASE MATURATION FACTOR HOXX"/>
    <property type="match status" value="1"/>
</dbReference>
<dbReference type="InterPro" id="IPR011034">
    <property type="entry name" value="Formyl_transferase-like_C_sf"/>
</dbReference>
<evidence type="ECO:0000313" key="4">
    <source>
        <dbReference type="Proteomes" id="UP000544095"/>
    </source>
</evidence>
<protein>
    <submittedName>
        <fullName evidence="3">Sensor hoxX</fullName>
    </submittedName>
</protein>
<dbReference type="InterPro" id="IPR047180">
    <property type="entry name" value="HoxX-like"/>
</dbReference>
<dbReference type="SUPFAM" id="SSF53328">
    <property type="entry name" value="Formyltransferase"/>
    <property type="match status" value="1"/>
</dbReference>
<dbReference type="GO" id="GO:0003824">
    <property type="term" value="F:catalytic activity"/>
    <property type="evidence" value="ECO:0007669"/>
    <property type="project" value="InterPro"/>
</dbReference>
<dbReference type="GO" id="GO:0003677">
    <property type="term" value="F:DNA binding"/>
    <property type="evidence" value="ECO:0007669"/>
    <property type="project" value="UniProtKB-KW"/>
</dbReference>
<dbReference type="PANTHER" id="PTHR43388">
    <property type="entry name" value="HYDROGENASE MATURATION FACTOR HOXX"/>
    <property type="match status" value="1"/>
</dbReference>
<dbReference type="Pfam" id="PF02911">
    <property type="entry name" value="Formyl_trans_C"/>
    <property type="match status" value="1"/>
</dbReference>
<dbReference type="InterPro" id="IPR005793">
    <property type="entry name" value="Formyl_trans_C"/>
</dbReference>
<name>A0A8H5V3M3_9HYPO</name>
<dbReference type="SUPFAM" id="SSF50486">
    <property type="entry name" value="FMT C-terminal domain-like"/>
    <property type="match status" value="1"/>
</dbReference>